<dbReference type="Proteomes" id="UP001595805">
    <property type="component" value="Unassembled WGS sequence"/>
</dbReference>
<dbReference type="SUPFAM" id="SSF51182">
    <property type="entry name" value="RmlC-like cupins"/>
    <property type="match status" value="1"/>
</dbReference>
<proteinExistence type="predicted"/>
<evidence type="ECO:0000313" key="3">
    <source>
        <dbReference type="Proteomes" id="UP001595805"/>
    </source>
</evidence>
<organism evidence="2 3">
    <name type="scientific">Algoriphagus namhaensis</name>
    <dbReference type="NCBI Taxonomy" id="915353"/>
    <lineage>
        <taxon>Bacteria</taxon>
        <taxon>Pseudomonadati</taxon>
        <taxon>Bacteroidota</taxon>
        <taxon>Cytophagia</taxon>
        <taxon>Cytophagales</taxon>
        <taxon>Cyclobacteriaceae</taxon>
        <taxon>Algoriphagus</taxon>
    </lineage>
</organism>
<gene>
    <name evidence="2" type="ORF">ACFOSV_08125</name>
</gene>
<sequence length="160" mass="18206">MDSAQRIDFLVKSLQLLPHPEGGFFKETYRSKDLLETPFGKRNLTTSIFFLLTSENVSRFHRIKSDEHWYFHEGSPLTVHTLSEKGHSKLALGPVEEGYSPYQLVPANVIFGSSVDNPDSYSFVSCVVSPGFDFHDFELFDSSTLLKDFPDHSEIIEKLT</sequence>
<dbReference type="PANTHER" id="PTHR33387:SF3">
    <property type="entry name" value="DUF985 DOMAIN-CONTAINING PROTEIN"/>
    <property type="match status" value="1"/>
</dbReference>
<protein>
    <submittedName>
        <fullName evidence="2">Cupin domain-containing protein</fullName>
    </submittedName>
</protein>
<dbReference type="Pfam" id="PF06172">
    <property type="entry name" value="Cupin_5"/>
    <property type="match status" value="1"/>
</dbReference>
<dbReference type="Gene3D" id="2.60.120.10">
    <property type="entry name" value="Jelly Rolls"/>
    <property type="match status" value="1"/>
</dbReference>
<dbReference type="PANTHER" id="PTHR33387">
    <property type="entry name" value="RMLC-LIKE JELLY ROLL FOLD PROTEIN"/>
    <property type="match status" value="1"/>
</dbReference>
<dbReference type="CDD" id="cd06121">
    <property type="entry name" value="cupin_YML079wp"/>
    <property type="match status" value="1"/>
</dbReference>
<feature type="domain" description="DUF985" evidence="1">
    <location>
        <begin position="10"/>
        <end position="140"/>
    </location>
</feature>
<name>A0ABV8ATS4_9BACT</name>
<evidence type="ECO:0000313" key="2">
    <source>
        <dbReference type="EMBL" id="MFC3880139.1"/>
    </source>
</evidence>
<dbReference type="RefSeq" id="WP_377905229.1">
    <property type="nucleotide sequence ID" value="NZ_JBHRZS010000006.1"/>
</dbReference>
<dbReference type="EMBL" id="JBHRZS010000006">
    <property type="protein sequence ID" value="MFC3880139.1"/>
    <property type="molecule type" value="Genomic_DNA"/>
</dbReference>
<evidence type="ECO:0000259" key="1">
    <source>
        <dbReference type="Pfam" id="PF06172"/>
    </source>
</evidence>
<dbReference type="InterPro" id="IPR009327">
    <property type="entry name" value="Cupin_DUF985"/>
</dbReference>
<dbReference type="InterPro" id="IPR039935">
    <property type="entry name" value="YML079W-like"/>
</dbReference>
<accession>A0ABV8ATS4</accession>
<dbReference type="InterPro" id="IPR011051">
    <property type="entry name" value="RmlC_Cupin_sf"/>
</dbReference>
<reference evidence="3" key="1">
    <citation type="journal article" date="2019" name="Int. J. Syst. Evol. Microbiol.">
        <title>The Global Catalogue of Microorganisms (GCM) 10K type strain sequencing project: providing services to taxonomists for standard genome sequencing and annotation.</title>
        <authorList>
            <consortium name="The Broad Institute Genomics Platform"/>
            <consortium name="The Broad Institute Genome Sequencing Center for Infectious Disease"/>
            <person name="Wu L."/>
            <person name="Ma J."/>
        </authorList>
    </citation>
    <scope>NUCLEOTIDE SEQUENCE [LARGE SCALE GENOMIC DNA]</scope>
    <source>
        <strain evidence="3">CCUG 60523</strain>
    </source>
</reference>
<dbReference type="InterPro" id="IPR014710">
    <property type="entry name" value="RmlC-like_jellyroll"/>
</dbReference>
<comment type="caution">
    <text evidence="2">The sequence shown here is derived from an EMBL/GenBank/DDBJ whole genome shotgun (WGS) entry which is preliminary data.</text>
</comment>
<keyword evidence="3" id="KW-1185">Reference proteome</keyword>